<dbReference type="InterPro" id="IPR055414">
    <property type="entry name" value="LRR_R13L4/SHOC2-like"/>
</dbReference>
<dbReference type="AlphaFoldDB" id="A0AAD9TL98"/>
<reference evidence="6" key="1">
    <citation type="journal article" date="2023" name="Plant J.">
        <title>Genome sequences and population genomics provide insights into the demographic history, inbreeding, and mutation load of two 'living fossil' tree species of Dipteronia.</title>
        <authorList>
            <person name="Feng Y."/>
            <person name="Comes H.P."/>
            <person name="Chen J."/>
            <person name="Zhu S."/>
            <person name="Lu R."/>
            <person name="Zhang X."/>
            <person name="Li P."/>
            <person name="Qiu J."/>
            <person name="Olsen K.M."/>
            <person name="Qiu Y."/>
        </authorList>
    </citation>
    <scope>NUCLEOTIDE SEQUENCE</scope>
    <source>
        <strain evidence="6">KIB01</strain>
    </source>
</reference>
<dbReference type="Pfam" id="PF23598">
    <property type="entry name" value="LRR_14"/>
    <property type="match status" value="1"/>
</dbReference>
<keyword evidence="7" id="KW-1185">Reference proteome</keyword>
<feature type="domain" description="Disease resistance R13L4/SHOC-2-like LRR" evidence="4">
    <location>
        <begin position="271"/>
        <end position="402"/>
    </location>
</feature>
<dbReference type="Proteomes" id="UP001280121">
    <property type="component" value="Unassembled WGS sequence"/>
</dbReference>
<feature type="domain" description="R13L1/DRL21-like LRR repeat region" evidence="5">
    <location>
        <begin position="84"/>
        <end position="208"/>
    </location>
</feature>
<gene>
    <name evidence="6" type="ORF">Ddye_032377</name>
</gene>
<evidence type="ECO:0000256" key="2">
    <source>
        <dbReference type="ARBA" id="ARBA00022737"/>
    </source>
</evidence>
<evidence type="ECO:0000313" key="7">
    <source>
        <dbReference type="Proteomes" id="UP001280121"/>
    </source>
</evidence>
<evidence type="ECO:0008006" key="8">
    <source>
        <dbReference type="Google" id="ProtNLM"/>
    </source>
</evidence>
<keyword evidence="1" id="KW-0433">Leucine-rich repeat</keyword>
<evidence type="ECO:0000259" key="4">
    <source>
        <dbReference type="Pfam" id="PF23598"/>
    </source>
</evidence>
<name>A0AAD9TL98_9ROSI</name>
<dbReference type="SUPFAM" id="SSF52047">
    <property type="entry name" value="RNI-like"/>
    <property type="match status" value="1"/>
</dbReference>
<sequence length="411" mass="45915">MPMHQLSGLTEDDCWSLFKERAFRREAEERPNLVALGKEIVKKCGGVPLALKSSGSMMSNKSEENQWISVVKSELWNLPQHENELKDLNLGGALLIKHLQRVEIPRDAKEANLVGKPNLLRLSLSRNKDDSDLQSQEDVEKVLEALKPHANLKQLDIFGYKGAKFSSWMMDNILCNVVHIELSDCDKCSKLPPLALLPCLRTLHLENMSQFGEVFKRGWKGAATMSCPKLTLPHLPSVEQLTVEGCNEVILGSILGVLGNDELNYLPDGMLLNLTSLKTLEVNYFRKLKCLPTEIVSLTSLETLDIWSCSELESFPEQGMEGLKCLKYLSLGYCPRFKALTEGLQHLSCLETLSLHGCPELVALPDGMKYLSSLRNLTLRGGFGDSSWKSCLMRCGMSSLCNPCQYPTTQI</sequence>
<dbReference type="SUPFAM" id="SSF52540">
    <property type="entry name" value="P-loop containing nucleoside triphosphate hydrolases"/>
    <property type="match status" value="1"/>
</dbReference>
<evidence type="ECO:0000256" key="3">
    <source>
        <dbReference type="ARBA" id="ARBA00022821"/>
    </source>
</evidence>
<protein>
    <recommendedName>
        <fullName evidence="8">NB-ARC domain-containing protein</fullName>
    </recommendedName>
</protein>
<dbReference type="PRINTS" id="PR00364">
    <property type="entry name" value="DISEASERSIST"/>
</dbReference>
<evidence type="ECO:0000256" key="1">
    <source>
        <dbReference type="ARBA" id="ARBA00022614"/>
    </source>
</evidence>
<accession>A0AAD9TL98</accession>
<evidence type="ECO:0000313" key="6">
    <source>
        <dbReference type="EMBL" id="KAK2637585.1"/>
    </source>
</evidence>
<evidence type="ECO:0000259" key="5">
    <source>
        <dbReference type="Pfam" id="PF25019"/>
    </source>
</evidence>
<dbReference type="EMBL" id="JANJYI010000009">
    <property type="protein sequence ID" value="KAK2637585.1"/>
    <property type="molecule type" value="Genomic_DNA"/>
</dbReference>
<keyword evidence="3" id="KW-0611">Plant defense</keyword>
<dbReference type="InterPro" id="IPR027417">
    <property type="entry name" value="P-loop_NTPase"/>
</dbReference>
<dbReference type="GO" id="GO:0006952">
    <property type="term" value="P:defense response"/>
    <property type="evidence" value="ECO:0007669"/>
    <property type="project" value="UniProtKB-KW"/>
</dbReference>
<dbReference type="Pfam" id="PF25019">
    <property type="entry name" value="LRR_R13L1-DRL21"/>
    <property type="match status" value="1"/>
</dbReference>
<dbReference type="PANTHER" id="PTHR36766">
    <property type="entry name" value="PLANT BROAD-SPECTRUM MILDEW RESISTANCE PROTEIN RPW8"/>
    <property type="match status" value="1"/>
</dbReference>
<dbReference type="InterPro" id="IPR032675">
    <property type="entry name" value="LRR_dom_sf"/>
</dbReference>
<dbReference type="GO" id="GO:0043531">
    <property type="term" value="F:ADP binding"/>
    <property type="evidence" value="ECO:0007669"/>
    <property type="project" value="InterPro"/>
</dbReference>
<dbReference type="PANTHER" id="PTHR36766:SF40">
    <property type="entry name" value="DISEASE RESISTANCE PROTEIN RGA3"/>
    <property type="match status" value="1"/>
</dbReference>
<organism evidence="6 7">
    <name type="scientific">Dipteronia dyeriana</name>
    <dbReference type="NCBI Taxonomy" id="168575"/>
    <lineage>
        <taxon>Eukaryota</taxon>
        <taxon>Viridiplantae</taxon>
        <taxon>Streptophyta</taxon>
        <taxon>Embryophyta</taxon>
        <taxon>Tracheophyta</taxon>
        <taxon>Spermatophyta</taxon>
        <taxon>Magnoliopsida</taxon>
        <taxon>eudicotyledons</taxon>
        <taxon>Gunneridae</taxon>
        <taxon>Pentapetalae</taxon>
        <taxon>rosids</taxon>
        <taxon>malvids</taxon>
        <taxon>Sapindales</taxon>
        <taxon>Sapindaceae</taxon>
        <taxon>Hippocastanoideae</taxon>
        <taxon>Acereae</taxon>
        <taxon>Dipteronia</taxon>
    </lineage>
</organism>
<dbReference type="InterPro" id="IPR056789">
    <property type="entry name" value="LRR_R13L1-DRL21"/>
</dbReference>
<dbReference type="Gene3D" id="3.80.10.10">
    <property type="entry name" value="Ribonuclease Inhibitor"/>
    <property type="match status" value="2"/>
</dbReference>
<dbReference type="SUPFAM" id="SSF52058">
    <property type="entry name" value="L domain-like"/>
    <property type="match status" value="1"/>
</dbReference>
<comment type="caution">
    <text evidence="6">The sequence shown here is derived from an EMBL/GenBank/DDBJ whole genome shotgun (WGS) entry which is preliminary data.</text>
</comment>
<proteinExistence type="predicted"/>
<keyword evidence="2" id="KW-0677">Repeat</keyword>